<evidence type="ECO:0000256" key="3">
    <source>
        <dbReference type="ARBA" id="ARBA00020170"/>
    </source>
</evidence>
<comment type="subcellular location">
    <subcellularLocation>
        <location evidence="1 9 10">Cytoplasm</location>
    </subcellularLocation>
</comment>
<dbReference type="EMBL" id="JBAKAZ010000006">
    <property type="protein sequence ID" value="MEL0628450.1"/>
    <property type="molecule type" value="Genomic_DNA"/>
</dbReference>
<keyword evidence="7 9" id="KW-0067">ATP-binding</keyword>
<dbReference type="InterPro" id="IPR042174">
    <property type="entry name" value="RecF_2"/>
</dbReference>
<accession>A0ABU9GMA8</accession>
<evidence type="ECO:0000259" key="11">
    <source>
        <dbReference type="Pfam" id="PF02463"/>
    </source>
</evidence>
<evidence type="ECO:0000256" key="1">
    <source>
        <dbReference type="ARBA" id="ARBA00004496"/>
    </source>
</evidence>
<evidence type="ECO:0000313" key="13">
    <source>
        <dbReference type="Proteomes" id="UP001369082"/>
    </source>
</evidence>
<dbReference type="HAMAP" id="MF_00365">
    <property type="entry name" value="RecF"/>
    <property type="match status" value="1"/>
</dbReference>
<dbReference type="SUPFAM" id="SSF52540">
    <property type="entry name" value="P-loop containing nucleoside triphosphate hydrolases"/>
    <property type="match status" value="1"/>
</dbReference>
<evidence type="ECO:0000256" key="5">
    <source>
        <dbReference type="ARBA" id="ARBA00022705"/>
    </source>
</evidence>
<reference evidence="12 13" key="1">
    <citation type="submission" date="2024-02" db="EMBL/GenBank/DDBJ databases">
        <title>Bacteria isolated from the canopy kelp, Nereocystis luetkeana.</title>
        <authorList>
            <person name="Pfister C.A."/>
            <person name="Younker I.T."/>
            <person name="Light S.H."/>
        </authorList>
    </citation>
    <scope>NUCLEOTIDE SEQUENCE [LARGE SCALE GENOMIC DNA]</scope>
    <source>
        <strain evidence="12 13">TI.1.05</strain>
    </source>
</reference>
<dbReference type="InterPro" id="IPR003395">
    <property type="entry name" value="RecF/RecN/SMC_N"/>
</dbReference>
<evidence type="ECO:0000256" key="9">
    <source>
        <dbReference type="HAMAP-Rule" id="MF_00365"/>
    </source>
</evidence>
<evidence type="ECO:0000256" key="7">
    <source>
        <dbReference type="ARBA" id="ARBA00022840"/>
    </source>
</evidence>
<dbReference type="Gene3D" id="3.40.50.300">
    <property type="entry name" value="P-loop containing nucleotide triphosphate hydrolases"/>
    <property type="match status" value="1"/>
</dbReference>
<feature type="binding site" evidence="9">
    <location>
        <begin position="30"/>
        <end position="37"/>
    </location>
    <ligand>
        <name>ATP</name>
        <dbReference type="ChEBI" id="CHEBI:30616"/>
    </ligand>
</feature>
<keyword evidence="9 10" id="KW-0234">DNA repair</keyword>
<evidence type="ECO:0000256" key="10">
    <source>
        <dbReference type="RuleBase" id="RU000578"/>
    </source>
</evidence>
<keyword evidence="6 9" id="KW-0547">Nucleotide-binding</keyword>
<comment type="function">
    <text evidence="9 10">The RecF protein is involved in DNA metabolism; it is required for DNA replication and normal SOS inducibility. RecF binds preferentially to single-stranded, linear DNA. It also seems to bind ATP.</text>
</comment>
<name>A0ABU9GMA8_9GAMM</name>
<dbReference type="Gene3D" id="1.20.1050.90">
    <property type="entry name" value="RecF/RecN/SMC, N-terminal domain"/>
    <property type="match status" value="1"/>
</dbReference>
<evidence type="ECO:0000256" key="2">
    <source>
        <dbReference type="ARBA" id="ARBA00008016"/>
    </source>
</evidence>
<sequence length="360" mass="41577">MSFQKLSINQFRNIESTSLTFHPKVNLIIGDNGSGKSSLLEAIYLLGLGRSFRTHLTNRVIQHEQPHFTLYSEINFQERAFPIGLQKSRNGETILKIDGQLVKKLASLTQYVPMQLITPESYTLLSGSPKNRRAYLDWGVFYHDPHFYHNWARIKRLLKQRNAALKQCNAYKELEVWDNELCALSEQISSQRAKYFAELQPLIIQTMAEFLPEFTIESNFFCGWDEKNKPLAQYLFDNFQRDKQLGYTSIGPQKADLKLKINKLPVDDVLSRGQLKLLVYALRLAQGLFLNTIDNKQCVFLIDDFSSELDKSKQAILAKHIIDSKAQVFISAISMNNIDDLFTQERSLFHVKQGKFTVER</sequence>
<dbReference type="PROSITE" id="PS00618">
    <property type="entry name" value="RECF_2"/>
    <property type="match status" value="1"/>
</dbReference>
<keyword evidence="5 9" id="KW-0235">DNA replication</keyword>
<dbReference type="InterPro" id="IPR027417">
    <property type="entry name" value="P-loop_NTPase"/>
</dbReference>
<dbReference type="PANTHER" id="PTHR32182">
    <property type="entry name" value="DNA REPLICATION AND REPAIR PROTEIN RECF"/>
    <property type="match status" value="1"/>
</dbReference>
<dbReference type="RefSeq" id="WP_341596414.1">
    <property type="nucleotide sequence ID" value="NZ_JBAKAZ010000006.1"/>
</dbReference>
<keyword evidence="13" id="KW-1185">Reference proteome</keyword>
<gene>
    <name evidence="9 12" type="primary">recF</name>
    <name evidence="12" type="ORF">V6256_02425</name>
</gene>
<dbReference type="Proteomes" id="UP001369082">
    <property type="component" value="Unassembled WGS sequence"/>
</dbReference>
<evidence type="ECO:0000256" key="8">
    <source>
        <dbReference type="ARBA" id="ARBA00023125"/>
    </source>
</evidence>
<dbReference type="NCBIfam" id="TIGR00611">
    <property type="entry name" value="recf"/>
    <property type="match status" value="1"/>
</dbReference>
<keyword evidence="8 9" id="KW-0238">DNA-binding</keyword>
<dbReference type="Pfam" id="PF02463">
    <property type="entry name" value="SMC_N"/>
    <property type="match status" value="1"/>
</dbReference>
<dbReference type="InterPro" id="IPR018078">
    <property type="entry name" value="DNA-binding_RecF_CS"/>
</dbReference>
<proteinExistence type="inferred from homology"/>
<keyword evidence="9 10" id="KW-0227">DNA damage</keyword>
<keyword evidence="4 9" id="KW-0963">Cytoplasm</keyword>
<comment type="caution">
    <text evidence="12">The sequence shown here is derived from an EMBL/GenBank/DDBJ whole genome shotgun (WGS) entry which is preliminary data.</text>
</comment>
<comment type="similarity">
    <text evidence="2 9 10">Belongs to the RecF family.</text>
</comment>
<dbReference type="PANTHER" id="PTHR32182:SF0">
    <property type="entry name" value="DNA REPLICATION AND REPAIR PROTEIN RECF"/>
    <property type="match status" value="1"/>
</dbReference>
<organism evidence="12 13">
    <name type="scientific">Psychromonas aquatilis</name>
    <dbReference type="NCBI Taxonomy" id="2005072"/>
    <lineage>
        <taxon>Bacteria</taxon>
        <taxon>Pseudomonadati</taxon>
        <taxon>Pseudomonadota</taxon>
        <taxon>Gammaproteobacteria</taxon>
        <taxon>Alteromonadales</taxon>
        <taxon>Psychromonadaceae</taxon>
        <taxon>Psychromonas</taxon>
    </lineage>
</organism>
<feature type="domain" description="RecF/RecN/SMC N-terminal" evidence="11">
    <location>
        <begin position="4"/>
        <end position="341"/>
    </location>
</feature>
<evidence type="ECO:0000313" key="12">
    <source>
        <dbReference type="EMBL" id="MEL0628450.1"/>
    </source>
</evidence>
<dbReference type="PROSITE" id="PS00617">
    <property type="entry name" value="RECF_1"/>
    <property type="match status" value="1"/>
</dbReference>
<evidence type="ECO:0000256" key="4">
    <source>
        <dbReference type="ARBA" id="ARBA00022490"/>
    </source>
</evidence>
<protein>
    <recommendedName>
        <fullName evidence="3 9">DNA replication and repair protein RecF</fullName>
    </recommendedName>
</protein>
<evidence type="ECO:0000256" key="6">
    <source>
        <dbReference type="ARBA" id="ARBA00022741"/>
    </source>
</evidence>
<dbReference type="InterPro" id="IPR001238">
    <property type="entry name" value="DNA-binding_RecF"/>
</dbReference>
<keyword evidence="9 10" id="KW-0742">SOS response</keyword>